<reference evidence="1 2" key="1">
    <citation type="journal article" date="2008" name="Int. J. Syst. Evol. Microbiol.">
        <title>Description of Roseateles aquatilis sp. nov. and Roseateles terrae sp. nov., in the class Betaproteobacteria, and emended description of the genus Roseateles.</title>
        <authorList>
            <person name="Gomila M."/>
            <person name="Bowien B."/>
            <person name="Falsen E."/>
            <person name="Moore E.R."/>
            <person name="Lalucat J."/>
        </authorList>
    </citation>
    <scope>NUCLEOTIDE SEQUENCE [LARGE SCALE GENOMIC DNA]</scope>
    <source>
        <strain evidence="1 2">CCUG 48205</strain>
    </source>
</reference>
<proteinExistence type="predicted"/>
<sequence length="227" mass="24342">MESNEMQLVALVNLLTDAVYPNPDDPGPIGPWGPWIRDALARGPLPDPWRARAAAQTSDGHWWQEHHPGPPPYWGAVIAALTNLAGHVDNRENPFGGGQPRPNWAINAMLRDLASLNPQPLPPVDSGIVFARTLASVALSRAHEAGAEKGSDLLHRFSEDWCGTVILVPIPLKPGDPGAPRPPRPQESLVLGAALIRAAGSIETVGLKKAVEESGRRIFEHGLSGVR</sequence>
<dbReference type="AlphaFoldDB" id="A0A246IZ42"/>
<gene>
    <name evidence="1" type="ORF">CDN99_21325</name>
</gene>
<dbReference type="EMBL" id="NIOF01000012">
    <property type="protein sequence ID" value="OWQ85630.1"/>
    <property type="molecule type" value="Genomic_DNA"/>
</dbReference>
<dbReference type="Proteomes" id="UP000197468">
    <property type="component" value="Unassembled WGS sequence"/>
</dbReference>
<keyword evidence="2" id="KW-1185">Reference proteome</keyword>
<evidence type="ECO:0000313" key="1">
    <source>
        <dbReference type="EMBL" id="OWQ85630.1"/>
    </source>
</evidence>
<accession>A0A246IZ42</accession>
<dbReference type="RefSeq" id="WP_088386933.1">
    <property type="nucleotide sequence ID" value="NZ_NIOF01000012.1"/>
</dbReference>
<protein>
    <submittedName>
        <fullName evidence="1">Uncharacterized protein</fullName>
    </submittedName>
</protein>
<dbReference type="OrthoDB" id="4843510at2"/>
<comment type="caution">
    <text evidence="1">The sequence shown here is derived from an EMBL/GenBank/DDBJ whole genome shotgun (WGS) entry which is preliminary data.</text>
</comment>
<organism evidence="1 2">
    <name type="scientific">Roseateles aquatilis</name>
    <dbReference type="NCBI Taxonomy" id="431061"/>
    <lineage>
        <taxon>Bacteria</taxon>
        <taxon>Pseudomonadati</taxon>
        <taxon>Pseudomonadota</taxon>
        <taxon>Betaproteobacteria</taxon>
        <taxon>Burkholderiales</taxon>
        <taxon>Sphaerotilaceae</taxon>
        <taxon>Roseateles</taxon>
    </lineage>
</organism>
<evidence type="ECO:0000313" key="2">
    <source>
        <dbReference type="Proteomes" id="UP000197468"/>
    </source>
</evidence>
<name>A0A246IZ42_9BURK</name>